<dbReference type="InterPro" id="IPR050879">
    <property type="entry name" value="Acyltransferase_3"/>
</dbReference>
<sequence length="382" mass="42744">MKRFQVLDGFRGICALSVAVYHIHMPLSFGEWAFFRNAHYLVSFFFVLSGFVMVHTYGQRLATTDQFRQFFITRTFRLYPLHVFVLLFAIALEVVKMGAEHAGITFNQASFTGQRAPQEIIPNLLLLQSWWPGFNPQSFNFPAWSISVEYYIYMIFAGILLCTPRFATAIFLMTSLIATVCLSLGLAYLMEPALQGLSCFFAGVMTYQLYQVIHNKTMARWLHTVLELVGICLAVSLLVSDIDHKQIILMVVFCVLMLIFSFEGGVISTLLKASPFEKLGTLSYSIYMTHAMVLFAFTLAMLLIGKVTGFTIVTYAAAAPGPLLSFHNAAADNSVLIGLLIVIVGISAISHRFIELRGIEWGKRLSRRGRNPAPISPIKTVS</sequence>
<feature type="transmembrane region" description="Helical" evidence="1">
    <location>
        <begin position="169"/>
        <end position="187"/>
    </location>
</feature>
<dbReference type="GO" id="GO:0000271">
    <property type="term" value="P:polysaccharide biosynthetic process"/>
    <property type="evidence" value="ECO:0007669"/>
    <property type="project" value="TreeGrafter"/>
</dbReference>
<dbReference type="Pfam" id="PF01757">
    <property type="entry name" value="Acyl_transf_3"/>
    <property type="match status" value="1"/>
</dbReference>
<dbReference type="Proteomes" id="UP000095143">
    <property type="component" value="Unassembled WGS sequence"/>
</dbReference>
<evidence type="ECO:0000256" key="1">
    <source>
        <dbReference type="SAM" id="Phobius"/>
    </source>
</evidence>
<dbReference type="GO" id="GO:0016747">
    <property type="term" value="F:acyltransferase activity, transferring groups other than amino-acyl groups"/>
    <property type="evidence" value="ECO:0007669"/>
    <property type="project" value="InterPro"/>
</dbReference>
<keyword evidence="1" id="KW-0472">Membrane</keyword>
<keyword evidence="1" id="KW-1133">Transmembrane helix</keyword>
<feature type="domain" description="Acyltransferase 3" evidence="2">
    <location>
        <begin position="7"/>
        <end position="307"/>
    </location>
</feature>
<dbReference type="InterPro" id="IPR002656">
    <property type="entry name" value="Acyl_transf_3_dom"/>
</dbReference>
<accession>A0A1C2E6D3</accession>
<feature type="transmembrane region" description="Helical" evidence="1">
    <location>
        <begin position="141"/>
        <end position="162"/>
    </location>
</feature>
<gene>
    <name evidence="3" type="ORF">BBI10_08675</name>
</gene>
<evidence type="ECO:0000313" key="3">
    <source>
        <dbReference type="EMBL" id="OCX22570.1"/>
    </source>
</evidence>
<feature type="transmembrane region" description="Helical" evidence="1">
    <location>
        <begin position="193"/>
        <end position="210"/>
    </location>
</feature>
<dbReference type="AlphaFoldDB" id="A0A1C2E6D3"/>
<feature type="transmembrane region" description="Helical" evidence="1">
    <location>
        <begin position="40"/>
        <end position="58"/>
    </location>
</feature>
<dbReference type="GO" id="GO:0016020">
    <property type="term" value="C:membrane"/>
    <property type="evidence" value="ECO:0007669"/>
    <property type="project" value="TreeGrafter"/>
</dbReference>
<evidence type="ECO:0000259" key="2">
    <source>
        <dbReference type="Pfam" id="PF01757"/>
    </source>
</evidence>
<dbReference type="PANTHER" id="PTHR23028:SF53">
    <property type="entry name" value="ACYL_TRANSF_3 DOMAIN-CONTAINING PROTEIN"/>
    <property type="match status" value="1"/>
</dbReference>
<feature type="transmembrane region" description="Helical" evidence="1">
    <location>
        <begin position="12"/>
        <end position="34"/>
    </location>
</feature>
<organism evidence="3 4">
    <name type="scientific">Pseudomonas graminis</name>
    <dbReference type="NCBI Taxonomy" id="158627"/>
    <lineage>
        <taxon>Bacteria</taxon>
        <taxon>Pseudomonadati</taxon>
        <taxon>Pseudomonadota</taxon>
        <taxon>Gammaproteobacteria</taxon>
        <taxon>Pseudomonadales</taxon>
        <taxon>Pseudomonadaceae</taxon>
        <taxon>Pseudomonas</taxon>
    </lineage>
</organism>
<feature type="transmembrane region" description="Helical" evidence="1">
    <location>
        <begin position="222"/>
        <end position="240"/>
    </location>
</feature>
<dbReference type="RefSeq" id="WP_065988039.1">
    <property type="nucleotide sequence ID" value="NZ_MDEN01000059.1"/>
</dbReference>
<reference evidence="3 4" key="1">
    <citation type="submission" date="2016-08" db="EMBL/GenBank/DDBJ databases">
        <title>Whole genome sequence of Pseudomonas graminis strain UASWS1507, a potential biological control agent for agriculture.</title>
        <authorList>
            <person name="Crovadore J."/>
            <person name="Calmin G."/>
            <person name="Chablais R."/>
            <person name="Cochard B."/>
            <person name="Lefort F."/>
        </authorList>
    </citation>
    <scope>NUCLEOTIDE SEQUENCE [LARGE SCALE GENOMIC DNA]</scope>
    <source>
        <strain evidence="3 4">UASWS1507</strain>
    </source>
</reference>
<proteinExistence type="predicted"/>
<evidence type="ECO:0000313" key="4">
    <source>
        <dbReference type="Proteomes" id="UP000095143"/>
    </source>
</evidence>
<feature type="transmembrane region" description="Helical" evidence="1">
    <location>
        <begin position="292"/>
        <end position="315"/>
    </location>
</feature>
<protein>
    <recommendedName>
        <fullName evidence="2">Acyltransferase 3 domain-containing protein</fullName>
    </recommendedName>
</protein>
<dbReference type="OrthoDB" id="9767863at2"/>
<dbReference type="EMBL" id="MDEN01000059">
    <property type="protein sequence ID" value="OCX22570.1"/>
    <property type="molecule type" value="Genomic_DNA"/>
</dbReference>
<dbReference type="PANTHER" id="PTHR23028">
    <property type="entry name" value="ACETYLTRANSFERASE"/>
    <property type="match status" value="1"/>
</dbReference>
<name>A0A1C2E6D3_9PSED</name>
<feature type="transmembrane region" description="Helical" evidence="1">
    <location>
        <begin position="246"/>
        <end position="271"/>
    </location>
</feature>
<keyword evidence="1" id="KW-0812">Transmembrane</keyword>
<feature type="transmembrane region" description="Helical" evidence="1">
    <location>
        <begin position="78"/>
        <end position="95"/>
    </location>
</feature>
<feature type="transmembrane region" description="Helical" evidence="1">
    <location>
        <begin position="335"/>
        <end position="354"/>
    </location>
</feature>
<comment type="caution">
    <text evidence="3">The sequence shown here is derived from an EMBL/GenBank/DDBJ whole genome shotgun (WGS) entry which is preliminary data.</text>
</comment>